<name>A0A9P6Q0N0_9FUNG</name>
<evidence type="ECO:0000313" key="3">
    <source>
        <dbReference type="Proteomes" id="UP000726737"/>
    </source>
</evidence>
<feature type="compositionally biased region" description="Basic and acidic residues" evidence="1">
    <location>
        <begin position="463"/>
        <end position="473"/>
    </location>
</feature>
<evidence type="ECO:0000256" key="1">
    <source>
        <dbReference type="SAM" id="MobiDB-lite"/>
    </source>
</evidence>
<feature type="region of interest" description="Disordered" evidence="1">
    <location>
        <begin position="334"/>
        <end position="473"/>
    </location>
</feature>
<organism evidence="2 3">
    <name type="scientific">Mortierella polycephala</name>
    <dbReference type="NCBI Taxonomy" id="41804"/>
    <lineage>
        <taxon>Eukaryota</taxon>
        <taxon>Fungi</taxon>
        <taxon>Fungi incertae sedis</taxon>
        <taxon>Mucoromycota</taxon>
        <taxon>Mortierellomycotina</taxon>
        <taxon>Mortierellomycetes</taxon>
        <taxon>Mortierellales</taxon>
        <taxon>Mortierellaceae</taxon>
        <taxon>Mortierella</taxon>
    </lineage>
</organism>
<feature type="region of interest" description="Disordered" evidence="1">
    <location>
        <begin position="66"/>
        <end position="91"/>
    </location>
</feature>
<dbReference type="AlphaFoldDB" id="A0A9P6Q0N0"/>
<evidence type="ECO:0000313" key="2">
    <source>
        <dbReference type="EMBL" id="KAG0255903.1"/>
    </source>
</evidence>
<reference evidence="2" key="1">
    <citation type="journal article" date="2020" name="Fungal Divers.">
        <title>Resolving the Mortierellaceae phylogeny through synthesis of multi-gene phylogenetics and phylogenomics.</title>
        <authorList>
            <person name="Vandepol N."/>
            <person name="Liber J."/>
            <person name="Desiro A."/>
            <person name="Na H."/>
            <person name="Kennedy M."/>
            <person name="Barry K."/>
            <person name="Grigoriev I.V."/>
            <person name="Miller A.N."/>
            <person name="O'Donnell K."/>
            <person name="Stajich J.E."/>
            <person name="Bonito G."/>
        </authorList>
    </citation>
    <scope>NUCLEOTIDE SEQUENCE</scope>
    <source>
        <strain evidence="2">KOD948</strain>
    </source>
</reference>
<keyword evidence="3" id="KW-1185">Reference proteome</keyword>
<feature type="compositionally biased region" description="Polar residues" evidence="1">
    <location>
        <begin position="446"/>
        <end position="461"/>
    </location>
</feature>
<comment type="caution">
    <text evidence="2">The sequence shown here is derived from an EMBL/GenBank/DDBJ whole genome shotgun (WGS) entry which is preliminary data.</text>
</comment>
<feature type="compositionally biased region" description="Polar residues" evidence="1">
    <location>
        <begin position="334"/>
        <end position="346"/>
    </location>
</feature>
<feature type="compositionally biased region" description="Pro residues" evidence="1">
    <location>
        <begin position="118"/>
        <end position="142"/>
    </location>
</feature>
<sequence>MQTLKITPGSLTAMNVLVDYSSDSDSEQESSPGYGKVGTTAPRDSIEDDFVRAALNDLQSFAASVENDPTKMLGEGKPSQQPVVATHDPDPEDLKFLSFLKEIDAIPDPSTDHTQARPPTPPPPTSPEPQLPPPPPPPPPPTEALALFEEHDSWNGSQSTLASVQEIQARLLNLSLLPVPSIDQKDLQRRLLEFAIRTVDWEKGGLEETYFLGKDRAEAILARQGSETATDGPLPPFGGIVGSMIKRLYELEQMATPYGWMPVWDAEDEAYGFQHIRTGAYSSVYPSIELQHYFDPTASLSKLTHTFRNNNNGSYFNSHSSTYLAKAANPTVATESVTPPSATQSNSASSVSVASKRKRRKAEESVYGQQMDTDPFSDQHIHPSRRAVLTNKPPGSSQPSMSAPGSSSAKSMPKRMANLLQKWSEKDMESSSDEEENSKEGDQSRVDASTAMSGANSQNLGSDWRDRRLYPHK</sequence>
<protein>
    <submittedName>
        <fullName evidence="2">Uncharacterized protein</fullName>
    </submittedName>
</protein>
<dbReference type="OrthoDB" id="2444812at2759"/>
<feature type="region of interest" description="Disordered" evidence="1">
    <location>
        <begin position="20"/>
        <end position="42"/>
    </location>
</feature>
<proteinExistence type="predicted"/>
<gene>
    <name evidence="2" type="ORF">BG011_004859</name>
</gene>
<dbReference type="EMBL" id="JAAAJA010000326">
    <property type="protein sequence ID" value="KAG0255903.1"/>
    <property type="molecule type" value="Genomic_DNA"/>
</dbReference>
<feature type="compositionally biased region" description="Low complexity" evidence="1">
    <location>
        <begin position="393"/>
        <end position="411"/>
    </location>
</feature>
<dbReference type="Proteomes" id="UP000726737">
    <property type="component" value="Unassembled WGS sequence"/>
</dbReference>
<accession>A0A9P6Q0N0</accession>
<feature type="region of interest" description="Disordered" evidence="1">
    <location>
        <begin position="106"/>
        <end position="142"/>
    </location>
</feature>